<evidence type="ECO:0000313" key="2">
    <source>
        <dbReference type="Proteomes" id="UP000182284"/>
    </source>
</evidence>
<dbReference type="AlphaFoldDB" id="A0A1G7LFL5"/>
<dbReference type="OrthoDB" id="7868558at2"/>
<protein>
    <submittedName>
        <fullName evidence="1">Uncharacterized protein</fullName>
    </submittedName>
</protein>
<reference evidence="1 2" key="1">
    <citation type="submission" date="2016-10" db="EMBL/GenBank/DDBJ databases">
        <authorList>
            <person name="de Groot N.N."/>
        </authorList>
    </citation>
    <scope>NUCLEOTIDE SEQUENCE [LARGE SCALE GENOMIC DNA]</scope>
    <source>
        <strain evidence="1 2">DSM 27375</strain>
    </source>
</reference>
<organism evidence="1 2">
    <name type="scientific">Celeribacter baekdonensis</name>
    <dbReference type="NCBI Taxonomy" id="875171"/>
    <lineage>
        <taxon>Bacteria</taxon>
        <taxon>Pseudomonadati</taxon>
        <taxon>Pseudomonadota</taxon>
        <taxon>Alphaproteobacteria</taxon>
        <taxon>Rhodobacterales</taxon>
        <taxon>Roseobacteraceae</taxon>
        <taxon>Celeribacter</taxon>
    </lineage>
</organism>
<sequence length="68" mass="7816">MLQIIATDMMRQPEVTPEVQHRRALMERKHVQAQAARAVWLSELRTWAGKLGFVSRLKAPPSIRRVAP</sequence>
<name>A0A1G7LFL5_9RHOB</name>
<dbReference type="RefSeq" id="WP_143026788.1">
    <property type="nucleotide sequence ID" value="NZ_FNBL01000004.1"/>
</dbReference>
<gene>
    <name evidence="1" type="ORF">SAMN04488117_104265</name>
</gene>
<proteinExistence type="predicted"/>
<accession>A0A1G7LFL5</accession>
<dbReference type="Proteomes" id="UP000182284">
    <property type="component" value="Unassembled WGS sequence"/>
</dbReference>
<evidence type="ECO:0000313" key="1">
    <source>
        <dbReference type="EMBL" id="SDF47800.1"/>
    </source>
</evidence>
<dbReference type="EMBL" id="FNBL01000004">
    <property type="protein sequence ID" value="SDF47800.1"/>
    <property type="molecule type" value="Genomic_DNA"/>
</dbReference>